<sequence length="562" mass="62923">MRLDLASIPQLARNLSRVVEIVRTLTKYGLADVVLRLDPGFVRRWAARTEIVRLSQLTFEARVRLVLTELGTTFIKFGQVLSTRRDVVGSALADELSELQGNVPADPFEATRDLIEQELGRPVPEVFPHFEPVPLASASIGQVHRATLHDGRAVVVKVQHPGIVRRVENDLSILAELAELAVRFLPELRPYRPVAVVAEFKRVLLRELDFRRELRNLQLFRQAFEKDAGVAVPEPYPAFSTGRVLTMEYLEGVPFTRLEKVRSAGGDLHDLAARGAHVFLAMIFRDGIFHADPHPGNLLYLPATPDHPRGRIGLLDVGMVGRVDAKLRDRIERGVTAAVNHDAATLTDLIVEVADVPPKLDADALEAEVAEQLAYYWGMPLDQFQLGTALNDLTDAVRRYHVLLPAPLAMLLRVLIILEGTGRRLSPKFNLVGLLEPYARSLVMKKLSPKRVVRQLFSDLREWEQLVRGLPREVSGLFRRLNNQQLAVQLDHRHLDPSVNRLVFGMMVSALFLGSAVIWAAKAPPLLWDLPVFGMLGCATATMFGLRLFRAIQRSGRLEDKE</sequence>
<feature type="transmembrane region" description="Helical" evidence="2">
    <location>
        <begin position="400"/>
        <end position="418"/>
    </location>
</feature>
<dbReference type="PANTHER" id="PTHR10566:SF113">
    <property type="entry name" value="PROTEIN ACTIVITY OF BC1 COMPLEX KINASE 7, CHLOROPLASTIC"/>
    <property type="match status" value="1"/>
</dbReference>
<comment type="similarity">
    <text evidence="1">Belongs to the protein kinase superfamily. ADCK protein kinase family.</text>
</comment>
<dbReference type="KEGG" id="uli:ETAA1_52030"/>
<protein>
    <recommendedName>
        <fullName evidence="3">ABC1 atypical kinase-like domain-containing protein</fullName>
    </recommendedName>
</protein>
<dbReference type="Proteomes" id="UP000319576">
    <property type="component" value="Chromosome"/>
</dbReference>
<dbReference type="AlphaFoldDB" id="A0A517Y0D2"/>
<proteinExistence type="inferred from homology"/>
<feature type="domain" description="ABC1 atypical kinase-like" evidence="3">
    <location>
        <begin position="99"/>
        <end position="347"/>
    </location>
</feature>
<evidence type="ECO:0000313" key="5">
    <source>
        <dbReference type="Proteomes" id="UP000319576"/>
    </source>
</evidence>
<evidence type="ECO:0000259" key="3">
    <source>
        <dbReference type="Pfam" id="PF03109"/>
    </source>
</evidence>
<keyword evidence="5" id="KW-1185">Reference proteome</keyword>
<feature type="transmembrane region" description="Helical" evidence="2">
    <location>
        <begin position="527"/>
        <end position="549"/>
    </location>
</feature>
<dbReference type="InterPro" id="IPR011009">
    <property type="entry name" value="Kinase-like_dom_sf"/>
</dbReference>
<evidence type="ECO:0000256" key="2">
    <source>
        <dbReference type="SAM" id="Phobius"/>
    </source>
</evidence>
<dbReference type="OrthoDB" id="9795390at2"/>
<dbReference type="InterPro" id="IPR004147">
    <property type="entry name" value="ABC1_dom"/>
</dbReference>
<dbReference type="InterPro" id="IPR050154">
    <property type="entry name" value="UbiB_kinase"/>
</dbReference>
<dbReference type="GO" id="GO:0016740">
    <property type="term" value="F:transferase activity"/>
    <property type="evidence" value="ECO:0007669"/>
    <property type="project" value="UniProtKB-KW"/>
</dbReference>
<keyword evidence="2" id="KW-0472">Membrane</keyword>
<gene>
    <name evidence="4" type="primary">ubiB</name>
    <name evidence="4" type="ORF">ETAA1_52030</name>
</gene>
<evidence type="ECO:0000313" key="4">
    <source>
        <dbReference type="EMBL" id="QDU23211.1"/>
    </source>
</evidence>
<keyword evidence="2" id="KW-1133">Transmembrane helix</keyword>
<name>A0A517Y0D2_9BACT</name>
<dbReference type="Pfam" id="PF03109">
    <property type="entry name" value="ABC1"/>
    <property type="match status" value="1"/>
</dbReference>
<accession>A0A517Y0D2</accession>
<dbReference type="SUPFAM" id="SSF56112">
    <property type="entry name" value="Protein kinase-like (PK-like)"/>
    <property type="match status" value="1"/>
</dbReference>
<feature type="transmembrane region" description="Helical" evidence="2">
    <location>
        <begin position="502"/>
        <end position="521"/>
    </location>
</feature>
<organism evidence="4 5">
    <name type="scientific">Urbifossiella limnaea</name>
    <dbReference type="NCBI Taxonomy" id="2528023"/>
    <lineage>
        <taxon>Bacteria</taxon>
        <taxon>Pseudomonadati</taxon>
        <taxon>Planctomycetota</taxon>
        <taxon>Planctomycetia</taxon>
        <taxon>Gemmatales</taxon>
        <taxon>Gemmataceae</taxon>
        <taxon>Urbifossiella</taxon>
    </lineage>
</organism>
<dbReference type="EMBL" id="CP036273">
    <property type="protein sequence ID" value="QDU23211.1"/>
    <property type="molecule type" value="Genomic_DNA"/>
</dbReference>
<keyword evidence="2" id="KW-0812">Transmembrane</keyword>
<dbReference type="RefSeq" id="WP_145243306.1">
    <property type="nucleotide sequence ID" value="NZ_CP036273.1"/>
</dbReference>
<dbReference type="CDD" id="cd05121">
    <property type="entry name" value="ABC1_ADCK3-like"/>
    <property type="match status" value="1"/>
</dbReference>
<keyword evidence="4" id="KW-0808">Transferase</keyword>
<dbReference type="PANTHER" id="PTHR10566">
    <property type="entry name" value="CHAPERONE-ACTIVITY OF BC1 COMPLEX CABC1 -RELATED"/>
    <property type="match status" value="1"/>
</dbReference>
<evidence type="ECO:0000256" key="1">
    <source>
        <dbReference type="ARBA" id="ARBA00009670"/>
    </source>
</evidence>
<reference evidence="4 5" key="1">
    <citation type="submission" date="2019-02" db="EMBL/GenBank/DDBJ databases">
        <title>Deep-cultivation of Planctomycetes and their phenomic and genomic characterization uncovers novel biology.</title>
        <authorList>
            <person name="Wiegand S."/>
            <person name="Jogler M."/>
            <person name="Boedeker C."/>
            <person name="Pinto D."/>
            <person name="Vollmers J."/>
            <person name="Rivas-Marin E."/>
            <person name="Kohn T."/>
            <person name="Peeters S.H."/>
            <person name="Heuer A."/>
            <person name="Rast P."/>
            <person name="Oberbeckmann S."/>
            <person name="Bunk B."/>
            <person name="Jeske O."/>
            <person name="Meyerdierks A."/>
            <person name="Storesund J.E."/>
            <person name="Kallscheuer N."/>
            <person name="Luecker S."/>
            <person name="Lage O.M."/>
            <person name="Pohl T."/>
            <person name="Merkel B.J."/>
            <person name="Hornburger P."/>
            <person name="Mueller R.-W."/>
            <person name="Bruemmer F."/>
            <person name="Labrenz M."/>
            <person name="Spormann A.M."/>
            <person name="Op den Camp H."/>
            <person name="Overmann J."/>
            <person name="Amann R."/>
            <person name="Jetten M.S.M."/>
            <person name="Mascher T."/>
            <person name="Medema M.H."/>
            <person name="Devos D.P."/>
            <person name="Kaster A.-K."/>
            <person name="Ovreas L."/>
            <person name="Rohde M."/>
            <person name="Galperin M.Y."/>
            <person name="Jogler C."/>
        </authorList>
    </citation>
    <scope>NUCLEOTIDE SEQUENCE [LARGE SCALE GENOMIC DNA]</scope>
    <source>
        <strain evidence="4 5">ETA_A1</strain>
    </source>
</reference>